<dbReference type="SUPFAM" id="SSF161098">
    <property type="entry name" value="MetI-like"/>
    <property type="match status" value="1"/>
</dbReference>
<keyword evidence="4 6" id="KW-1133">Transmembrane helix</keyword>
<evidence type="ECO:0000256" key="2">
    <source>
        <dbReference type="ARBA" id="ARBA00022448"/>
    </source>
</evidence>
<dbReference type="PROSITE" id="PS50928">
    <property type="entry name" value="ABC_TM1"/>
    <property type="match status" value="1"/>
</dbReference>
<feature type="transmembrane region" description="Helical" evidence="6">
    <location>
        <begin position="79"/>
        <end position="98"/>
    </location>
</feature>
<dbReference type="InterPro" id="IPR051204">
    <property type="entry name" value="ABC_transp_perm/SBD"/>
</dbReference>
<gene>
    <name evidence="8" type="ORF">ACFSCY_03690</name>
</gene>
<keyword evidence="2 6" id="KW-0813">Transport</keyword>
<keyword evidence="3 6" id="KW-0812">Transmembrane</keyword>
<dbReference type="PANTHER" id="PTHR30177:SF4">
    <property type="entry name" value="OSMOPROTECTANT IMPORT PERMEASE PROTEIN OSMW"/>
    <property type="match status" value="1"/>
</dbReference>
<feature type="transmembrane region" description="Helical" evidence="6">
    <location>
        <begin position="134"/>
        <end position="161"/>
    </location>
</feature>
<dbReference type="Proteomes" id="UP001597145">
    <property type="component" value="Unassembled WGS sequence"/>
</dbReference>
<name>A0ABW4FD40_9PSEU</name>
<dbReference type="RefSeq" id="WP_343969553.1">
    <property type="nucleotide sequence ID" value="NZ_BAAAJG010000001.1"/>
</dbReference>
<evidence type="ECO:0000313" key="8">
    <source>
        <dbReference type="EMBL" id="MFD1528534.1"/>
    </source>
</evidence>
<dbReference type="Gene3D" id="1.10.3720.10">
    <property type="entry name" value="MetI-like"/>
    <property type="match status" value="1"/>
</dbReference>
<feature type="domain" description="ABC transmembrane type-1" evidence="7">
    <location>
        <begin position="17"/>
        <end position="199"/>
    </location>
</feature>
<dbReference type="Pfam" id="PF00528">
    <property type="entry name" value="BPD_transp_1"/>
    <property type="match status" value="1"/>
</dbReference>
<feature type="transmembrane region" description="Helical" evidence="6">
    <location>
        <begin position="48"/>
        <end position="72"/>
    </location>
</feature>
<comment type="subcellular location">
    <subcellularLocation>
        <location evidence="6">Cell membrane</location>
        <topology evidence="6">Multi-pass membrane protein</topology>
    </subcellularLocation>
    <subcellularLocation>
        <location evidence="1">Membrane</location>
        <topology evidence="1">Multi-pass membrane protein</topology>
    </subcellularLocation>
</comment>
<evidence type="ECO:0000256" key="1">
    <source>
        <dbReference type="ARBA" id="ARBA00004141"/>
    </source>
</evidence>
<evidence type="ECO:0000256" key="4">
    <source>
        <dbReference type="ARBA" id="ARBA00022989"/>
    </source>
</evidence>
<reference evidence="9" key="1">
    <citation type="journal article" date="2019" name="Int. J. Syst. Evol. Microbiol.">
        <title>The Global Catalogue of Microorganisms (GCM) 10K type strain sequencing project: providing services to taxonomists for standard genome sequencing and annotation.</title>
        <authorList>
            <consortium name="The Broad Institute Genomics Platform"/>
            <consortium name="The Broad Institute Genome Sequencing Center for Infectious Disease"/>
            <person name="Wu L."/>
            <person name="Ma J."/>
        </authorList>
    </citation>
    <scope>NUCLEOTIDE SEQUENCE [LARGE SCALE GENOMIC DNA]</scope>
    <source>
        <strain evidence="9">JCM 12165</strain>
    </source>
</reference>
<feature type="transmembrane region" description="Helical" evidence="6">
    <location>
        <begin position="181"/>
        <end position="202"/>
    </location>
</feature>
<dbReference type="EMBL" id="JBHUCP010000003">
    <property type="protein sequence ID" value="MFD1528534.1"/>
    <property type="molecule type" value="Genomic_DNA"/>
</dbReference>
<protein>
    <submittedName>
        <fullName evidence="8">ABC transporter permease</fullName>
    </submittedName>
</protein>
<evidence type="ECO:0000259" key="7">
    <source>
        <dbReference type="PROSITE" id="PS50928"/>
    </source>
</evidence>
<keyword evidence="9" id="KW-1185">Reference proteome</keyword>
<dbReference type="InterPro" id="IPR000515">
    <property type="entry name" value="MetI-like"/>
</dbReference>
<organism evidence="8 9">
    <name type="scientific">Pseudonocardia aurantiaca</name>
    <dbReference type="NCBI Taxonomy" id="75290"/>
    <lineage>
        <taxon>Bacteria</taxon>
        <taxon>Bacillati</taxon>
        <taxon>Actinomycetota</taxon>
        <taxon>Actinomycetes</taxon>
        <taxon>Pseudonocardiales</taxon>
        <taxon>Pseudonocardiaceae</taxon>
        <taxon>Pseudonocardia</taxon>
    </lineage>
</organism>
<proteinExistence type="inferred from homology"/>
<keyword evidence="5 6" id="KW-0472">Membrane</keyword>
<feature type="transmembrane region" description="Helical" evidence="6">
    <location>
        <begin position="21"/>
        <end position="42"/>
    </location>
</feature>
<feature type="transmembrane region" description="Helical" evidence="6">
    <location>
        <begin position="104"/>
        <end position="122"/>
    </location>
</feature>
<dbReference type="PANTHER" id="PTHR30177">
    <property type="entry name" value="GLYCINE BETAINE/L-PROLINE TRANSPORT SYSTEM PERMEASE PROTEIN PROW"/>
    <property type="match status" value="1"/>
</dbReference>
<dbReference type="InterPro" id="IPR035906">
    <property type="entry name" value="MetI-like_sf"/>
</dbReference>
<comment type="similarity">
    <text evidence="6">Belongs to the binding-protein-dependent transport system permease family.</text>
</comment>
<sequence>MVWQWIPRNSERIILLLVEHLRLALIPVVVGLLLAVPLGWLASRYRPARAVLIPAAGVLYTVPSLALFVVLPGILGTRILSEVNIIVALTIYTVALLVRTVADALAAVPGLVVAAATALGYKPVRRFIDVELPLAVPVLIAGLRVATVSNISLVSVGALIGVGGLGELFTEGFQLNFPTEIVTGIVLIMLLALIGDALLLGLGRIATPWSRAGAGTRA</sequence>
<evidence type="ECO:0000313" key="9">
    <source>
        <dbReference type="Proteomes" id="UP001597145"/>
    </source>
</evidence>
<accession>A0ABW4FD40</accession>
<evidence type="ECO:0000256" key="5">
    <source>
        <dbReference type="ARBA" id="ARBA00023136"/>
    </source>
</evidence>
<evidence type="ECO:0000256" key="3">
    <source>
        <dbReference type="ARBA" id="ARBA00022692"/>
    </source>
</evidence>
<comment type="caution">
    <text evidence="8">The sequence shown here is derived from an EMBL/GenBank/DDBJ whole genome shotgun (WGS) entry which is preliminary data.</text>
</comment>
<evidence type="ECO:0000256" key="6">
    <source>
        <dbReference type="RuleBase" id="RU363032"/>
    </source>
</evidence>
<dbReference type="CDD" id="cd06261">
    <property type="entry name" value="TM_PBP2"/>
    <property type="match status" value="1"/>
</dbReference>